<gene>
    <name evidence="8" type="ordered locus">Sked_25780</name>
</gene>
<sequence>MTGQTRSVEVRTGARDRARGGPGLVLVLLGCALLVAGALIWTVLVPDRSMAGLPSDDEVVDARRVLMGLPSFEEEQGTSAMVLGDIRTALEVELGPVDWIHDEVRRGAAGCTPPESEIPGALSEGARSRGALPGGGDQGERALEIVEEVAAQHGFAETSRFVDGTGVQYADMTSDRGGNVSAVAGDRFGIRVTSSCFLTAEAKAEG</sequence>
<dbReference type="OrthoDB" id="9863660at2"/>
<evidence type="ECO:0000256" key="3">
    <source>
        <dbReference type="ARBA" id="ARBA00022729"/>
    </source>
</evidence>
<keyword evidence="6" id="KW-0449">Lipoprotein</keyword>
<evidence type="ECO:0000256" key="2">
    <source>
        <dbReference type="ARBA" id="ARBA00022475"/>
    </source>
</evidence>
<reference evidence="8 9" key="1">
    <citation type="journal article" date="2009" name="Stand. Genomic Sci.">
        <title>Complete genome sequence of Sanguibacter keddieii type strain (ST-74).</title>
        <authorList>
            <person name="Ivanova N."/>
            <person name="Sikorski J."/>
            <person name="Sims D."/>
            <person name="Brettin T."/>
            <person name="Detter J.C."/>
            <person name="Han C."/>
            <person name="Lapidus A."/>
            <person name="Copeland A."/>
            <person name="Glavina Del Rio T."/>
            <person name="Nolan M."/>
            <person name="Chen F."/>
            <person name="Lucas S."/>
            <person name="Tice H."/>
            <person name="Cheng J.F."/>
            <person name="Bruce D."/>
            <person name="Goodwin L."/>
            <person name="Pitluck S."/>
            <person name="Pati A."/>
            <person name="Mavromatis K."/>
            <person name="Chen A."/>
            <person name="Palaniappan K."/>
            <person name="D'haeseleer P."/>
            <person name="Chain P."/>
            <person name="Bristow J."/>
            <person name="Eisen J.A."/>
            <person name="Markowitz V."/>
            <person name="Hugenholtz P."/>
            <person name="Goker M."/>
            <person name="Pukall R."/>
            <person name="Klenk H.P."/>
            <person name="Kyrpides N.C."/>
        </authorList>
    </citation>
    <scope>NUCLEOTIDE SEQUENCE [LARGE SCALE GENOMIC DNA]</scope>
    <source>
        <strain evidence="9">ATCC 51767 / DSM 10542 / NCFB 3025 / ST-74</strain>
    </source>
</reference>
<dbReference type="GO" id="GO:0005886">
    <property type="term" value="C:plasma membrane"/>
    <property type="evidence" value="ECO:0007669"/>
    <property type="project" value="UniProtKB-SubCell"/>
</dbReference>
<evidence type="ECO:0000256" key="1">
    <source>
        <dbReference type="ARBA" id="ARBA00004193"/>
    </source>
</evidence>
<evidence type="ECO:0000313" key="9">
    <source>
        <dbReference type="Proteomes" id="UP000000322"/>
    </source>
</evidence>
<dbReference type="STRING" id="446469.Sked_25780"/>
<evidence type="ECO:0000256" key="6">
    <source>
        <dbReference type="ARBA" id="ARBA00023288"/>
    </source>
</evidence>
<accession>D1BKK5</accession>
<evidence type="ECO:0000256" key="5">
    <source>
        <dbReference type="ARBA" id="ARBA00023139"/>
    </source>
</evidence>
<dbReference type="PROSITE" id="PS51257">
    <property type="entry name" value="PROKAR_LIPOPROTEIN"/>
    <property type="match status" value="1"/>
</dbReference>
<dbReference type="RefSeq" id="WP_012867551.1">
    <property type="nucleotide sequence ID" value="NC_013521.1"/>
</dbReference>
<keyword evidence="2" id="KW-1003">Cell membrane</keyword>
<keyword evidence="9" id="KW-1185">Reference proteome</keyword>
<name>D1BKK5_SANKS</name>
<keyword evidence="5" id="KW-0564">Palmitate</keyword>
<evidence type="ECO:0000313" key="8">
    <source>
        <dbReference type="EMBL" id="ACZ22482.1"/>
    </source>
</evidence>
<evidence type="ECO:0000256" key="4">
    <source>
        <dbReference type="ARBA" id="ARBA00023136"/>
    </source>
</evidence>
<protein>
    <submittedName>
        <fullName evidence="8">Uncharacterized protein</fullName>
    </submittedName>
</protein>
<dbReference type="Proteomes" id="UP000000322">
    <property type="component" value="Chromosome"/>
</dbReference>
<organism evidence="8 9">
    <name type="scientific">Sanguibacter keddieii (strain ATCC 51767 / DSM 10542 / NCFB 3025 / ST-74)</name>
    <dbReference type="NCBI Taxonomy" id="446469"/>
    <lineage>
        <taxon>Bacteria</taxon>
        <taxon>Bacillati</taxon>
        <taxon>Actinomycetota</taxon>
        <taxon>Actinomycetes</taxon>
        <taxon>Micrococcales</taxon>
        <taxon>Sanguibacteraceae</taxon>
        <taxon>Sanguibacter</taxon>
    </lineage>
</organism>
<keyword evidence="7" id="KW-0812">Transmembrane</keyword>
<keyword evidence="7" id="KW-1133">Transmembrane helix</keyword>
<feature type="transmembrane region" description="Helical" evidence="7">
    <location>
        <begin position="21"/>
        <end position="44"/>
    </location>
</feature>
<comment type="subcellular location">
    <subcellularLocation>
        <location evidence="1">Cell membrane</location>
        <topology evidence="1">Lipid-anchor</topology>
    </subcellularLocation>
</comment>
<dbReference type="Pfam" id="PF16708">
    <property type="entry name" value="LppA"/>
    <property type="match status" value="1"/>
</dbReference>
<proteinExistence type="predicted"/>
<keyword evidence="3" id="KW-0732">Signal</keyword>
<dbReference type="AlphaFoldDB" id="D1BKK5"/>
<dbReference type="KEGG" id="ske:Sked_25780"/>
<dbReference type="InterPro" id="IPR032018">
    <property type="entry name" value="LppA/LppB/LprP"/>
</dbReference>
<dbReference type="Gene3D" id="3.30.2030.20">
    <property type="match status" value="1"/>
</dbReference>
<evidence type="ECO:0000256" key="7">
    <source>
        <dbReference type="SAM" id="Phobius"/>
    </source>
</evidence>
<dbReference type="EMBL" id="CP001819">
    <property type="protein sequence ID" value="ACZ22482.1"/>
    <property type="molecule type" value="Genomic_DNA"/>
</dbReference>
<dbReference type="HOGENOM" id="CLU_1331160_0_0_11"/>
<keyword evidence="4 7" id="KW-0472">Membrane</keyword>